<keyword evidence="1" id="KW-0472">Membrane</keyword>
<dbReference type="Proteomes" id="UP000499080">
    <property type="component" value="Unassembled WGS sequence"/>
</dbReference>
<name>A0A4Y2GGT8_ARAVE</name>
<accession>A0A4Y2GGT8</accession>
<organism evidence="2 3">
    <name type="scientific">Araneus ventricosus</name>
    <name type="common">Orbweaver spider</name>
    <name type="synonym">Epeira ventricosa</name>
    <dbReference type="NCBI Taxonomy" id="182803"/>
    <lineage>
        <taxon>Eukaryota</taxon>
        <taxon>Metazoa</taxon>
        <taxon>Ecdysozoa</taxon>
        <taxon>Arthropoda</taxon>
        <taxon>Chelicerata</taxon>
        <taxon>Arachnida</taxon>
        <taxon>Araneae</taxon>
        <taxon>Araneomorphae</taxon>
        <taxon>Entelegynae</taxon>
        <taxon>Araneoidea</taxon>
        <taxon>Araneidae</taxon>
        <taxon>Araneus</taxon>
    </lineage>
</organism>
<protein>
    <submittedName>
        <fullName evidence="2">Uncharacterized protein</fullName>
    </submittedName>
</protein>
<sequence>MFPPKRPGFKGVESIDIVDGAPAVPSDVSGNAAYIWMLPSTASFVILACLLAPVYASTFAADLTSAFSGFSYWAYLKPYIDIEAPWRLKPITTPGFDLMKQNEFSMDARESNSCGYWGQRPHIKSKSSKTLRSSIHLQLFLPCYHGDTTFLMI</sequence>
<comment type="caution">
    <text evidence="2">The sequence shown here is derived from an EMBL/GenBank/DDBJ whole genome shotgun (WGS) entry which is preliminary data.</text>
</comment>
<reference evidence="2 3" key="1">
    <citation type="journal article" date="2019" name="Sci. Rep.">
        <title>Orb-weaving spider Araneus ventricosus genome elucidates the spidroin gene catalogue.</title>
        <authorList>
            <person name="Kono N."/>
            <person name="Nakamura H."/>
            <person name="Ohtoshi R."/>
            <person name="Moran D.A.P."/>
            <person name="Shinohara A."/>
            <person name="Yoshida Y."/>
            <person name="Fujiwara M."/>
            <person name="Mori M."/>
            <person name="Tomita M."/>
            <person name="Arakawa K."/>
        </authorList>
    </citation>
    <scope>NUCLEOTIDE SEQUENCE [LARGE SCALE GENOMIC DNA]</scope>
</reference>
<keyword evidence="1" id="KW-0812">Transmembrane</keyword>
<proteinExistence type="predicted"/>
<keyword evidence="1" id="KW-1133">Transmembrane helix</keyword>
<feature type="transmembrane region" description="Helical" evidence="1">
    <location>
        <begin position="33"/>
        <end position="56"/>
    </location>
</feature>
<evidence type="ECO:0000256" key="1">
    <source>
        <dbReference type="SAM" id="Phobius"/>
    </source>
</evidence>
<evidence type="ECO:0000313" key="2">
    <source>
        <dbReference type="EMBL" id="GBM51996.1"/>
    </source>
</evidence>
<dbReference type="AlphaFoldDB" id="A0A4Y2GGT8"/>
<gene>
    <name evidence="2" type="ORF">AVEN_262234_1</name>
</gene>
<keyword evidence="3" id="KW-1185">Reference proteome</keyword>
<evidence type="ECO:0000313" key="3">
    <source>
        <dbReference type="Proteomes" id="UP000499080"/>
    </source>
</evidence>
<dbReference type="EMBL" id="BGPR01001359">
    <property type="protein sequence ID" value="GBM51996.1"/>
    <property type="molecule type" value="Genomic_DNA"/>
</dbReference>